<dbReference type="eggNOG" id="ENOG5033356">
    <property type="taxonomic scope" value="Bacteria"/>
</dbReference>
<proteinExistence type="predicted"/>
<dbReference type="EMBL" id="CP003944">
    <property type="protein sequence ID" value="AFZ51474.1"/>
    <property type="molecule type" value="Genomic_DNA"/>
</dbReference>
<sequence>MSDQTDEDKMIERLTIHKNLIGWVIEQLEAEGIKCERTTGNDPKGDILYFNPEDERRVKEIVREINQK</sequence>
<keyword evidence="2" id="KW-1185">Reference proteome</keyword>
<accession>K9YX33</accession>
<dbReference type="AlphaFoldDB" id="K9YX33"/>
<gene>
    <name evidence="1" type="ORF">Dacsa_2921</name>
</gene>
<protein>
    <submittedName>
        <fullName evidence="1">Uncharacterized protein</fullName>
    </submittedName>
</protein>
<evidence type="ECO:0000313" key="2">
    <source>
        <dbReference type="Proteomes" id="UP000010482"/>
    </source>
</evidence>
<name>K9YX33_DACS8</name>
<dbReference type="KEGG" id="dsl:Dacsa_2921"/>
<dbReference type="Proteomes" id="UP000010482">
    <property type="component" value="Chromosome"/>
</dbReference>
<evidence type="ECO:0000313" key="1">
    <source>
        <dbReference type="EMBL" id="AFZ51474.1"/>
    </source>
</evidence>
<organism evidence="1 2">
    <name type="scientific">Dactylococcopsis salina (strain PCC 8305)</name>
    <name type="common">Myxobactron salinum</name>
    <dbReference type="NCBI Taxonomy" id="13035"/>
    <lineage>
        <taxon>Bacteria</taxon>
        <taxon>Bacillati</taxon>
        <taxon>Cyanobacteriota</taxon>
        <taxon>Cyanophyceae</taxon>
        <taxon>Nodosilineales</taxon>
        <taxon>Cymatolegaceae</taxon>
        <taxon>Dactylococcopsis</taxon>
    </lineage>
</organism>
<dbReference type="STRING" id="13035.Dacsa_2921"/>
<reference evidence="1" key="1">
    <citation type="submission" date="2012-04" db="EMBL/GenBank/DDBJ databases">
        <title>Finished genome of Dactylococcopsis salina PCC 8305.</title>
        <authorList>
            <consortium name="US DOE Joint Genome Institute"/>
            <person name="Gugger M."/>
            <person name="Coursin T."/>
            <person name="Rippka R."/>
            <person name="Tandeau De Marsac N."/>
            <person name="Huntemann M."/>
            <person name="Wei C.-L."/>
            <person name="Han J."/>
            <person name="Detter J.C."/>
            <person name="Han C."/>
            <person name="Tapia R."/>
            <person name="Daligault H."/>
            <person name="Chen A."/>
            <person name="Krypides N."/>
            <person name="Mavromatis K."/>
            <person name="Markowitz V."/>
            <person name="Szeto E."/>
            <person name="Ivanova N."/>
            <person name="Ovchinnikova G."/>
            <person name="Pagani I."/>
            <person name="Pati A."/>
            <person name="Goodwin L."/>
            <person name="Peters L."/>
            <person name="Pitluck S."/>
            <person name="Woyke T."/>
            <person name="Kerfeld C."/>
        </authorList>
    </citation>
    <scope>NUCLEOTIDE SEQUENCE [LARGE SCALE GENOMIC DNA]</scope>
    <source>
        <strain evidence="1">PCC 8305</strain>
    </source>
</reference>
<dbReference type="RefSeq" id="WP_015230454.1">
    <property type="nucleotide sequence ID" value="NC_019780.1"/>
</dbReference>
<dbReference type="HOGENOM" id="CLU_2786966_0_0_3"/>